<evidence type="ECO:0000256" key="2">
    <source>
        <dbReference type="SAM" id="MobiDB-lite"/>
    </source>
</evidence>
<dbReference type="InterPro" id="IPR020471">
    <property type="entry name" value="AKR"/>
</dbReference>
<dbReference type="CDD" id="cd20446">
    <property type="entry name" value="Tudor_SpSPF30-like"/>
    <property type="match status" value="1"/>
</dbReference>
<dbReference type="SUPFAM" id="SSF51430">
    <property type="entry name" value="NAD(P)-linked oxidoreductase"/>
    <property type="match status" value="1"/>
</dbReference>
<keyword evidence="5" id="KW-1185">Reference proteome</keyword>
<dbReference type="SMART" id="SM00333">
    <property type="entry name" value="TUDOR"/>
    <property type="match status" value="1"/>
</dbReference>
<accession>A0A5N6KVJ0</accession>
<feature type="region of interest" description="Disordered" evidence="2">
    <location>
        <begin position="1"/>
        <end position="36"/>
    </location>
</feature>
<feature type="compositionally biased region" description="Basic and acidic residues" evidence="2">
    <location>
        <begin position="307"/>
        <end position="319"/>
    </location>
</feature>
<dbReference type="InterPro" id="IPR036812">
    <property type="entry name" value="NAD(P)_OxRdtase_dom_sf"/>
</dbReference>
<organism evidence="4 5">
    <name type="scientific">Carpinus fangiana</name>
    <dbReference type="NCBI Taxonomy" id="176857"/>
    <lineage>
        <taxon>Eukaryota</taxon>
        <taxon>Viridiplantae</taxon>
        <taxon>Streptophyta</taxon>
        <taxon>Embryophyta</taxon>
        <taxon>Tracheophyta</taxon>
        <taxon>Spermatophyta</taxon>
        <taxon>Magnoliopsida</taxon>
        <taxon>eudicotyledons</taxon>
        <taxon>Gunneridae</taxon>
        <taxon>Pentapetalae</taxon>
        <taxon>rosids</taxon>
        <taxon>fabids</taxon>
        <taxon>Fagales</taxon>
        <taxon>Betulaceae</taxon>
        <taxon>Carpinus</taxon>
    </lineage>
</organism>
<dbReference type="InterPro" id="IPR018170">
    <property type="entry name" value="Aldo/ket_reductase_CS"/>
</dbReference>
<evidence type="ECO:0000256" key="1">
    <source>
        <dbReference type="SAM" id="Coils"/>
    </source>
</evidence>
<evidence type="ECO:0000313" key="4">
    <source>
        <dbReference type="EMBL" id="KAB8346377.1"/>
    </source>
</evidence>
<name>A0A5N6KVJ0_9ROSI</name>
<comment type="caution">
    <text evidence="4">The sequence shown here is derived from an EMBL/GenBank/DDBJ whole genome shotgun (WGS) entry which is preliminary data.</text>
</comment>
<dbReference type="GO" id="GO:0016491">
    <property type="term" value="F:oxidoreductase activity"/>
    <property type="evidence" value="ECO:0007669"/>
    <property type="project" value="InterPro"/>
</dbReference>
<feature type="region of interest" description="Disordered" evidence="2">
    <location>
        <begin position="111"/>
        <end position="136"/>
    </location>
</feature>
<evidence type="ECO:0000313" key="5">
    <source>
        <dbReference type="Proteomes" id="UP000327013"/>
    </source>
</evidence>
<evidence type="ECO:0000259" key="3">
    <source>
        <dbReference type="SMART" id="SM00333"/>
    </source>
</evidence>
<sequence length="684" mass="74487">MSEGKRRNCEDDAKLATKARAASVRASSSPPTPLYDRVTLPEAFQLHQLTMNSEIAQLERDLAETKEQTAGVNASLKDDPDNQDLISLKASLEEAIDLYKTTLDEIRALAPAPQPSLAPEHSRVPDPPKWSKENHPAFQNKKEQRAFSPEAPPPAPVVFKTGDTVLARWISGDKGFHPARITAITGSSSNPFYNVKFKDGGDTESNLRKEGIKPMRTDSKKRKADAPPPPPPMSASFSNAPGTISAGPEINLSLAHAKKEPSMATDGPTRPAKVARLLKGKGALKQTQQKWQDFSAKGPKGVKGSGHKKESMFRTGDGPDARDRALPCIMKLSLAITVTAAATIAGAADKAQDPGQSHGEQTPLNEQTPALEPIVNIPPIGFGTWNLDASNASDAVAVALEYGYRHIDAAKIYGNQKEVGEGIAKGMEKHSIARQDIWVTSKLWNNMHTSHDVPKALDQTLQELHLEYLDLYLMHWPVSSVGKQPEIEFLDLAALLAANPTHKPYAHQFEAHPYLPQQAWLDVHAARGIHVTAYSPLGNSNPVYGDTARKDATGARVPPLLDSPLVRQIATEAGCTPAQVVLRWGLQRGTSVIPKSQHAARIAENWASAGCELTAEHEQKLSHKLPLRRFNNPSKSWGVRLFHELDGAGETIFETLKTAESELAGLVRDVSRLWGEYVAPIFND</sequence>
<dbReference type="EMBL" id="VIBQ01000013">
    <property type="protein sequence ID" value="KAB8346377.1"/>
    <property type="molecule type" value="Genomic_DNA"/>
</dbReference>
<dbReference type="PRINTS" id="PR00069">
    <property type="entry name" value="ALDKETRDTASE"/>
</dbReference>
<feature type="coiled-coil region" evidence="1">
    <location>
        <begin position="48"/>
        <end position="109"/>
    </location>
</feature>
<feature type="compositionally biased region" description="Basic and acidic residues" evidence="2">
    <location>
        <begin position="120"/>
        <end position="136"/>
    </location>
</feature>
<dbReference type="InterPro" id="IPR023210">
    <property type="entry name" value="NADP_OxRdtase_dom"/>
</dbReference>
<dbReference type="Gene3D" id="2.30.30.140">
    <property type="match status" value="1"/>
</dbReference>
<dbReference type="PANTHER" id="PTHR11732">
    <property type="entry name" value="ALDO/KETO REDUCTASE"/>
    <property type="match status" value="1"/>
</dbReference>
<dbReference type="CDD" id="cd19071">
    <property type="entry name" value="AKR_AKR1-5-like"/>
    <property type="match status" value="1"/>
</dbReference>
<dbReference type="InterPro" id="IPR041297">
    <property type="entry name" value="Crb2_Tudor"/>
</dbReference>
<dbReference type="Pfam" id="PF18115">
    <property type="entry name" value="Tudor_3"/>
    <property type="match status" value="1"/>
</dbReference>
<feature type="region of interest" description="Disordered" evidence="2">
    <location>
        <begin position="295"/>
        <end position="319"/>
    </location>
</feature>
<dbReference type="OrthoDB" id="416253at2759"/>
<dbReference type="AlphaFoldDB" id="A0A5N6KVJ0"/>
<proteinExistence type="predicted"/>
<dbReference type="PROSITE" id="PS00798">
    <property type="entry name" value="ALDOKETO_REDUCTASE_1"/>
    <property type="match status" value="1"/>
</dbReference>
<dbReference type="Proteomes" id="UP000327013">
    <property type="component" value="Unassembled WGS sequence"/>
</dbReference>
<feature type="compositionally biased region" description="Basic and acidic residues" evidence="2">
    <location>
        <begin position="1"/>
        <end position="15"/>
    </location>
</feature>
<reference evidence="4 5" key="1">
    <citation type="submission" date="2019-06" db="EMBL/GenBank/DDBJ databases">
        <title>A chromosomal-level reference genome of Carpinus fangiana (Coryloideae, Betulaceae).</title>
        <authorList>
            <person name="Yang X."/>
            <person name="Wang Z."/>
            <person name="Zhang L."/>
            <person name="Hao G."/>
            <person name="Liu J."/>
            <person name="Yang Y."/>
        </authorList>
    </citation>
    <scope>NUCLEOTIDE SEQUENCE [LARGE SCALE GENOMIC DNA]</scope>
    <source>
        <strain evidence="4">Cfa_2016G</strain>
        <tissue evidence="4">Leaf</tissue>
    </source>
</reference>
<feature type="compositionally biased region" description="Basic and acidic residues" evidence="2">
    <location>
        <begin position="198"/>
        <end position="218"/>
    </location>
</feature>
<protein>
    <recommendedName>
        <fullName evidence="3">Tudor domain-containing protein</fullName>
    </recommendedName>
</protein>
<keyword evidence="1" id="KW-0175">Coiled coil</keyword>
<feature type="domain" description="Tudor" evidence="3">
    <location>
        <begin position="157"/>
        <end position="220"/>
    </location>
</feature>
<dbReference type="Gene3D" id="3.20.20.100">
    <property type="entry name" value="NADP-dependent oxidoreductase domain"/>
    <property type="match status" value="2"/>
</dbReference>
<gene>
    <name evidence="4" type="ORF">FH972_023419</name>
</gene>
<feature type="compositionally biased region" description="Low complexity" evidence="2">
    <location>
        <begin position="19"/>
        <end position="29"/>
    </location>
</feature>
<dbReference type="InterPro" id="IPR002999">
    <property type="entry name" value="Tudor"/>
</dbReference>
<dbReference type="Pfam" id="PF00248">
    <property type="entry name" value="Aldo_ket_red"/>
    <property type="match status" value="2"/>
</dbReference>
<feature type="region of interest" description="Disordered" evidence="2">
    <location>
        <begin position="198"/>
        <end position="247"/>
    </location>
</feature>